<evidence type="ECO:0000256" key="1">
    <source>
        <dbReference type="ARBA" id="ARBA00023015"/>
    </source>
</evidence>
<evidence type="ECO:0000259" key="4">
    <source>
        <dbReference type="PROSITE" id="PS01124"/>
    </source>
</evidence>
<dbReference type="Proteomes" id="UP001589870">
    <property type="component" value="Unassembled WGS sequence"/>
</dbReference>
<evidence type="ECO:0000256" key="2">
    <source>
        <dbReference type="ARBA" id="ARBA00023125"/>
    </source>
</evidence>
<dbReference type="PANTHER" id="PTHR46796:SF13">
    <property type="entry name" value="HTH-TYPE TRANSCRIPTIONAL ACTIVATOR RHAS"/>
    <property type="match status" value="1"/>
</dbReference>
<reference evidence="5 6" key="1">
    <citation type="submission" date="2024-09" db="EMBL/GenBank/DDBJ databases">
        <authorList>
            <person name="Sun Q."/>
            <person name="Mori K."/>
        </authorList>
    </citation>
    <scope>NUCLEOTIDE SEQUENCE [LARGE SCALE GENOMIC DNA]</scope>
    <source>
        <strain evidence="5 6">TBRC 1851</strain>
    </source>
</reference>
<dbReference type="Pfam" id="PF12852">
    <property type="entry name" value="Cupin_6"/>
    <property type="match status" value="1"/>
</dbReference>
<protein>
    <submittedName>
        <fullName evidence="5">AraC family transcriptional regulator</fullName>
    </submittedName>
</protein>
<dbReference type="PROSITE" id="PS00041">
    <property type="entry name" value="HTH_ARAC_FAMILY_1"/>
    <property type="match status" value="1"/>
</dbReference>
<dbReference type="EMBL" id="JBHMQT010000033">
    <property type="protein sequence ID" value="MFC0863656.1"/>
    <property type="molecule type" value="Genomic_DNA"/>
</dbReference>
<name>A0ABV6U5F4_9ACTN</name>
<keyword evidence="6" id="KW-1185">Reference proteome</keyword>
<accession>A0ABV6U5F4</accession>
<comment type="caution">
    <text evidence="5">The sequence shown here is derived from an EMBL/GenBank/DDBJ whole genome shotgun (WGS) entry which is preliminary data.</text>
</comment>
<dbReference type="Pfam" id="PF12833">
    <property type="entry name" value="HTH_18"/>
    <property type="match status" value="1"/>
</dbReference>
<dbReference type="Gene3D" id="1.10.10.60">
    <property type="entry name" value="Homeodomain-like"/>
    <property type="match status" value="2"/>
</dbReference>
<dbReference type="InterPro" id="IPR018062">
    <property type="entry name" value="HTH_AraC-typ_CS"/>
</dbReference>
<dbReference type="InterPro" id="IPR050204">
    <property type="entry name" value="AraC_XylS_family_regulators"/>
</dbReference>
<evidence type="ECO:0000256" key="3">
    <source>
        <dbReference type="ARBA" id="ARBA00023163"/>
    </source>
</evidence>
<evidence type="ECO:0000313" key="6">
    <source>
        <dbReference type="Proteomes" id="UP001589870"/>
    </source>
</evidence>
<dbReference type="PANTHER" id="PTHR46796">
    <property type="entry name" value="HTH-TYPE TRANSCRIPTIONAL ACTIVATOR RHAS-RELATED"/>
    <property type="match status" value="1"/>
</dbReference>
<dbReference type="SUPFAM" id="SSF46689">
    <property type="entry name" value="Homeodomain-like"/>
    <property type="match status" value="2"/>
</dbReference>
<dbReference type="InterPro" id="IPR032783">
    <property type="entry name" value="AraC_lig"/>
</dbReference>
<feature type="domain" description="HTH araC/xylS-type" evidence="4">
    <location>
        <begin position="64"/>
        <end position="162"/>
    </location>
</feature>
<dbReference type="InterPro" id="IPR018060">
    <property type="entry name" value="HTH_AraC"/>
</dbReference>
<dbReference type="SMART" id="SM00342">
    <property type="entry name" value="HTH_ARAC"/>
    <property type="match status" value="1"/>
</dbReference>
<sequence length="164" mass="18781">MDSALDDTVRLLTREICDPQIATTVVLDRLVDVILVQLLRRWLSTCPDLARGSWLGALADPLVTEAMVRMHQQPARSWTTETLARDLTVSRSTLTRRFQDVTGQSPGAYLTRWRMDLAARRLRDTDDSIETIARSVGYTSVYAFNRAFRRTRSQPPARFRLSIR</sequence>
<dbReference type="InterPro" id="IPR009057">
    <property type="entry name" value="Homeodomain-like_sf"/>
</dbReference>
<proteinExistence type="predicted"/>
<gene>
    <name evidence="5" type="ORF">ACFHYQ_15240</name>
</gene>
<keyword evidence="1" id="KW-0805">Transcription regulation</keyword>
<dbReference type="RefSeq" id="WP_394301797.1">
    <property type="nucleotide sequence ID" value="NZ_JBHMQT010000033.1"/>
</dbReference>
<keyword evidence="3" id="KW-0804">Transcription</keyword>
<evidence type="ECO:0000313" key="5">
    <source>
        <dbReference type="EMBL" id="MFC0863656.1"/>
    </source>
</evidence>
<keyword evidence="2" id="KW-0238">DNA-binding</keyword>
<organism evidence="5 6">
    <name type="scientific">Sphaerimonospora cavernae</name>
    <dbReference type="NCBI Taxonomy" id="1740611"/>
    <lineage>
        <taxon>Bacteria</taxon>
        <taxon>Bacillati</taxon>
        <taxon>Actinomycetota</taxon>
        <taxon>Actinomycetes</taxon>
        <taxon>Streptosporangiales</taxon>
        <taxon>Streptosporangiaceae</taxon>
        <taxon>Sphaerimonospora</taxon>
    </lineage>
</organism>
<dbReference type="PROSITE" id="PS01124">
    <property type="entry name" value="HTH_ARAC_FAMILY_2"/>
    <property type="match status" value="1"/>
</dbReference>